<evidence type="ECO:0000313" key="2">
    <source>
        <dbReference type="Proteomes" id="UP000051672"/>
    </source>
</evidence>
<reference evidence="1 2" key="1">
    <citation type="journal article" date="2015" name="Genome Announc.">
        <title>Expanding the biotechnology potential of lactobacilli through comparative genomics of 213 strains and associated genera.</title>
        <authorList>
            <person name="Sun Z."/>
            <person name="Harris H.M."/>
            <person name="McCann A."/>
            <person name="Guo C."/>
            <person name="Argimon S."/>
            <person name="Zhang W."/>
            <person name="Yang X."/>
            <person name="Jeffery I.B."/>
            <person name="Cooney J.C."/>
            <person name="Kagawa T.F."/>
            <person name="Liu W."/>
            <person name="Song Y."/>
            <person name="Salvetti E."/>
            <person name="Wrobel A."/>
            <person name="Rasinkangas P."/>
            <person name="Parkhill J."/>
            <person name="Rea M.C."/>
            <person name="O'Sullivan O."/>
            <person name="Ritari J."/>
            <person name="Douillard F.P."/>
            <person name="Paul Ross R."/>
            <person name="Yang R."/>
            <person name="Briner A.E."/>
            <person name="Felis G.E."/>
            <person name="de Vos W.M."/>
            <person name="Barrangou R."/>
            <person name="Klaenhammer T.R."/>
            <person name="Caufield P.W."/>
            <person name="Cui Y."/>
            <person name="Zhang H."/>
            <person name="O'Toole P.W."/>
        </authorList>
    </citation>
    <scope>NUCLEOTIDE SEQUENCE [LARGE SCALE GENOMIC DNA]</scope>
    <source>
        <strain evidence="1 2">DSM 23927</strain>
    </source>
</reference>
<gene>
    <name evidence="1" type="ORF">FC34_GL001059</name>
</gene>
<comment type="caution">
    <text evidence="1">The sequence shown here is derived from an EMBL/GenBank/DDBJ whole genome shotgun (WGS) entry which is preliminary data.</text>
</comment>
<proteinExistence type="predicted"/>
<dbReference type="EMBL" id="AYZQ01000002">
    <property type="protein sequence ID" value="KRM72075.1"/>
    <property type="molecule type" value="Genomic_DNA"/>
</dbReference>
<keyword evidence="2" id="KW-1185">Reference proteome</keyword>
<dbReference type="Proteomes" id="UP000051672">
    <property type="component" value="Unassembled WGS sequence"/>
</dbReference>
<sequence length="89" mass="9969">MKEAYWRTLLQNWFTLALTVPDFNPAVPVQVNLQLKSVSLLAGWASEDEMESIHNLLVYGDRDHARQGPSYQDGLILGAKSLQDLQAGK</sequence>
<name>A0A0R2B6K3_9LACO</name>
<dbReference type="AlphaFoldDB" id="A0A0R2B6K3"/>
<evidence type="ECO:0000313" key="1">
    <source>
        <dbReference type="EMBL" id="KRM72075.1"/>
    </source>
</evidence>
<accession>A0A0R2B6K3</accession>
<dbReference type="PATRIC" id="fig|1423727.3.peg.1069"/>
<organism evidence="1 2">
    <name type="scientific">Lacticaseibacillus brantae DSM 23927</name>
    <dbReference type="NCBI Taxonomy" id="1423727"/>
    <lineage>
        <taxon>Bacteria</taxon>
        <taxon>Bacillati</taxon>
        <taxon>Bacillota</taxon>
        <taxon>Bacilli</taxon>
        <taxon>Lactobacillales</taxon>
        <taxon>Lactobacillaceae</taxon>
        <taxon>Lacticaseibacillus</taxon>
    </lineage>
</organism>
<protein>
    <submittedName>
        <fullName evidence="1">Uncharacterized protein</fullName>
    </submittedName>
</protein>